<dbReference type="RefSeq" id="WP_094253919.1">
    <property type="nucleotide sequence ID" value="NZ_JBHLXL010000001.1"/>
</dbReference>
<dbReference type="Gene3D" id="1.10.10.10">
    <property type="entry name" value="Winged helix-like DNA-binding domain superfamily/Winged helix DNA-binding domain"/>
    <property type="match status" value="1"/>
</dbReference>
<dbReference type="GO" id="GO:0016987">
    <property type="term" value="F:sigma factor activity"/>
    <property type="evidence" value="ECO:0007669"/>
    <property type="project" value="UniProtKB-KW"/>
</dbReference>
<comment type="similarity">
    <text evidence="1 6">Belongs to the sigma-70 factor family. ECF subfamily.</text>
</comment>
<evidence type="ECO:0000256" key="1">
    <source>
        <dbReference type="ARBA" id="ARBA00010641"/>
    </source>
</evidence>
<protein>
    <recommendedName>
        <fullName evidence="6">RNA polymerase sigma factor</fullName>
    </recommendedName>
</protein>
<dbReference type="NCBIfam" id="TIGR02937">
    <property type="entry name" value="sigma70-ECF"/>
    <property type="match status" value="1"/>
</dbReference>
<dbReference type="GO" id="GO:0003677">
    <property type="term" value="F:DNA binding"/>
    <property type="evidence" value="ECO:0007669"/>
    <property type="project" value="UniProtKB-KW"/>
</dbReference>
<dbReference type="PANTHER" id="PTHR43133">
    <property type="entry name" value="RNA POLYMERASE ECF-TYPE SIGMA FACTO"/>
    <property type="match status" value="1"/>
</dbReference>
<keyword evidence="3 6" id="KW-0731">Sigma factor</keyword>
<keyword evidence="10" id="KW-1185">Reference proteome</keyword>
<dbReference type="Proteomes" id="UP000215059">
    <property type="component" value="Unassembled WGS sequence"/>
</dbReference>
<gene>
    <name evidence="9" type="ORF">CGZ90_17970</name>
</gene>
<dbReference type="OrthoDB" id="2470848at2"/>
<dbReference type="EMBL" id="NOII01000020">
    <property type="protein sequence ID" value="OYD56330.1"/>
    <property type="molecule type" value="Genomic_DNA"/>
</dbReference>
<organism evidence="9 10">
    <name type="scientific">Fictibacillus aquaticus</name>
    <dbReference type="NCBI Taxonomy" id="2021314"/>
    <lineage>
        <taxon>Bacteria</taxon>
        <taxon>Bacillati</taxon>
        <taxon>Bacillota</taxon>
        <taxon>Bacilli</taxon>
        <taxon>Bacillales</taxon>
        <taxon>Fictibacillaceae</taxon>
        <taxon>Fictibacillus</taxon>
    </lineage>
</organism>
<dbReference type="InterPro" id="IPR013249">
    <property type="entry name" value="RNA_pol_sigma70_r4_t2"/>
</dbReference>
<comment type="caution">
    <text evidence="9">The sequence shown here is derived from an EMBL/GenBank/DDBJ whole genome shotgun (WGS) entry which is preliminary data.</text>
</comment>
<dbReference type="PROSITE" id="PS01063">
    <property type="entry name" value="SIGMA70_ECF"/>
    <property type="match status" value="1"/>
</dbReference>
<reference evidence="9 10" key="1">
    <citation type="submission" date="2017-07" db="EMBL/GenBank/DDBJ databases">
        <title>Fictibacillus sp. nov. GDSW-R2A3 Genome sequencing and assembly.</title>
        <authorList>
            <person name="Mayilraj S."/>
        </authorList>
    </citation>
    <scope>NUCLEOTIDE SEQUENCE [LARGE SCALE GENOMIC DNA]</scope>
    <source>
        <strain evidence="9 10">GDSW-R2A3</strain>
    </source>
</reference>
<dbReference type="InterPro" id="IPR000838">
    <property type="entry name" value="RNA_pol_sigma70_ECF_CS"/>
</dbReference>
<keyword evidence="4 6" id="KW-0238">DNA-binding</keyword>
<dbReference type="InterPro" id="IPR036388">
    <property type="entry name" value="WH-like_DNA-bd_sf"/>
</dbReference>
<evidence type="ECO:0000256" key="6">
    <source>
        <dbReference type="RuleBase" id="RU000716"/>
    </source>
</evidence>
<evidence type="ECO:0000256" key="2">
    <source>
        <dbReference type="ARBA" id="ARBA00023015"/>
    </source>
</evidence>
<name>A0A235F504_9BACL</name>
<dbReference type="InterPro" id="IPR039425">
    <property type="entry name" value="RNA_pol_sigma-70-like"/>
</dbReference>
<evidence type="ECO:0000259" key="8">
    <source>
        <dbReference type="Pfam" id="PF08281"/>
    </source>
</evidence>
<evidence type="ECO:0000313" key="9">
    <source>
        <dbReference type="EMBL" id="OYD56330.1"/>
    </source>
</evidence>
<dbReference type="SUPFAM" id="SSF88946">
    <property type="entry name" value="Sigma2 domain of RNA polymerase sigma factors"/>
    <property type="match status" value="1"/>
</dbReference>
<accession>A0A235F504</accession>
<sequence length="176" mass="20237">MKNNDIVQEWFGLYHQDILQYLVYCTGRLDVEDLVQETFIKALQHLSSFRHESEPKTWLFTIARRLAQDERRRGIWKALLPDFLLATMKSSDPAPHEKLMLNEEKTALYEAVNKLRPGYREIIILRGIMDLTSEEAADILGCSTAKVHLTYHRALQSLKKHMIAEKGGVVDEAANG</sequence>
<evidence type="ECO:0000259" key="7">
    <source>
        <dbReference type="Pfam" id="PF04542"/>
    </source>
</evidence>
<dbReference type="GO" id="GO:0006352">
    <property type="term" value="P:DNA-templated transcription initiation"/>
    <property type="evidence" value="ECO:0007669"/>
    <property type="project" value="InterPro"/>
</dbReference>
<dbReference type="InterPro" id="IPR014284">
    <property type="entry name" value="RNA_pol_sigma-70_dom"/>
</dbReference>
<dbReference type="GO" id="GO:0006950">
    <property type="term" value="P:response to stress"/>
    <property type="evidence" value="ECO:0007669"/>
    <property type="project" value="UniProtKB-ARBA"/>
</dbReference>
<keyword evidence="5 6" id="KW-0804">Transcription</keyword>
<dbReference type="SUPFAM" id="SSF88659">
    <property type="entry name" value="Sigma3 and sigma4 domains of RNA polymerase sigma factors"/>
    <property type="match status" value="1"/>
</dbReference>
<feature type="domain" description="RNA polymerase sigma-70 region 2" evidence="7">
    <location>
        <begin position="13"/>
        <end position="73"/>
    </location>
</feature>
<keyword evidence="2 6" id="KW-0805">Transcription regulation</keyword>
<dbReference type="InterPro" id="IPR007627">
    <property type="entry name" value="RNA_pol_sigma70_r2"/>
</dbReference>
<dbReference type="InterPro" id="IPR013325">
    <property type="entry name" value="RNA_pol_sigma_r2"/>
</dbReference>
<dbReference type="Pfam" id="PF04542">
    <property type="entry name" value="Sigma70_r2"/>
    <property type="match status" value="1"/>
</dbReference>
<dbReference type="CDD" id="cd06171">
    <property type="entry name" value="Sigma70_r4"/>
    <property type="match status" value="1"/>
</dbReference>
<evidence type="ECO:0000256" key="3">
    <source>
        <dbReference type="ARBA" id="ARBA00023082"/>
    </source>
</evidence>
<evidence type="ECO:0000313" key="10">
    <source>
        <dbReference type="Proteomes" id="UP000215059"/>
    </source>
</evidence>
<feature type="domain" description="RNA polymerase sigma factor 70 region 4 type 2" evidence="8">
    <location>
        <begin position="107"/>
        <end position="158"/>
    </location>
</feature>
<dbReference type="Pfam" id="PF08281">
    <property type="entry name" value="Sigma70_r4_2"/>
    <property type="match status" value="1"/>
</dbReference>
<dbReference type="InterPro" id="IPR013324">
    <property type="entry name" value="RNA_pol_sigma_r3/r4-like"/>
</dbReference>
<evidence type="ECO:0000256" key="4">
    <source>
        <dbReference type="ARBA" id="ARBA00023125"/>
    </source>
</evidence>
<dbReference type="Gene3D" id="1.10.1740.10">
    <property type="match status" value="1"/>
</dbReference>
<dbReference type="AlphaFoldDB" id="A0A235F504"/>
<dbReference type="PANTHER" id="PTHR43133:SF52">
    <property type="entry name" value="ECF RNA POLYMERASE SIGMA FACTOR SIGL"/>
    <property type="match status" value="1"/>
</dbReference>
<evidence type="ECO:0000256" key="5">
    <source>
        <dbReference type="ARBA" id="ARBA00023163"/>
    </source>
</evidence>
<proteinExistence type="inferred from homology"/>